<gene>
    <name evidence="2" type="ORF">PIB30_068392</name>
</gene>
<comment type="caution">
    <text evidence="2">The sequence shown here is derived from an EMBL/GenBank/DDBJ whole genome shotgun (WGS) entry which is preliminary data.</text>
</comment>
<evidence type="ECO:0000313" key="3">
    <source>
        <dbReference type="Proteomes" id="UP001341840"/>
    </source>
</evidence>
<organism evidence="2 3">
    <name type="scientific">Stylosanthes scabra</name>
    <dbReference type="NCBI Taxonomy" id="79078"/>
    <lineage>
        <taxon>Eukaryota</taxon>
        <taxon>Viridiplantae</taxon>
        <taxon>Streptophyta</taxon>
        <taxon>Embryophyta</taxon>
        <taxon>Tracheophyta</taxon>
        <taxon>Spermatophyta</taxon>
        <taxon>Magnoliopsida</taxon>
        <taxon>eudicotyledons</taxon>
        <taxon>Gunneridae</taxon>
        <taxon>Pentapetalae</taxon>
        <taxon>rosids</taxon>
        <taxon>fabids</taxon>
        <taxon>Fabales</taxon>
        <taxon>Fabaceae</taxon>
        <taxon>Papilionoideae</taxon>
        <taxon>50 kb inversion clade</taxon>
        <taxon>dalbergioids sensu lato</taxon>
        <taxon>Dalbergieae</taxon>
        <taxon>Pterocarpus clade</taxon>
        <taxon>Stylosanthes</taxon>
    </lineage>
</organism>
<dbReference type="EMBL" id="JASCZI010151767">
    <property type="protein sequence ID" value="MED6174367.1"/>
    <property type="molecule type" value="Genomic_DNA"/>
</dbReference>
<protein>
    <submittedName>
        <fullName evidence="2">Uncharacterized protein</fullName>
    </submittedName>
</protein>
<sequence>MNKNFPSNAKTQAHVWPPAELRDLRSRLSLRSRSMWKYNAPCIKTTDVFTTANCSIVSAAGIIEDVMIKVGRLVIPTDFYVIKPPPGERGHPQVLLGRPFLKTSSFRLTYAEKEQPSRRRKNARKGNNTNRDDRSTNERTTAKAKRSRGFRKRRKGERDKRQMPDGTKKRKREVTSGLPEYQGNV</sequence>
<accession>A0ABU6VLA0</accession>
<feature type="region of interest" description="Disordered" evidence="1">
    <location>
        <begin position="110"/>
        <end position="185"/>
    </location>
</feature>
<proteinExistence type="predicted"/>
<feature type="compositionally biased region" description="Basic and acidic residues" evidence="1">
    <location>
        <begin position="156"/>
        <end position="167"/>
    </location>
</feature>
<evidence type="ECO:0000256" key="1">
    <source>
        <dbReference type="SAM" id="MobiDB-lite"/>
    </source>
</evidence>
<dbReference type="InterPro" id="IPR021109">
    <property type="entry name" value="Peptidase_aspartic_dom_sf"/>
</dbReference>
<name>A0ABU6VLA0_9FABA</name>
<dbReference type="Gene3D" id="2.40.70.10">
    <property type="entry name" value="Acid Proteases"/>
    <property type="match status" value="1"/>
</dbReference>
<reference evidence="2 3" key="1">
    <citation type="journal article" date="2023" name="Plants (Basel)">
        <title>Bridging the Gap: Combining Genomics and Transcriptomics Approaches to Understand Stylosanthes scabra, an Orphan Legume from the Brazilian Caatinga.</title>
        <authorList>
            <person name="Ferreira-Neto J.R.C."/>
            <person name="da Silva M.D."/>
            <person name="Binneck E."/>
            <person name="de Melo N.F."/>
            <person name="da Silva R.H."/>
            <person name="de Melo A.L.T.M."/>
            <person name="Pandolfi V."/>
            <person name="Bustamante F.O."/>
            <person name="Brasileiro-Vidal A.C."/>
            <person name="Benko-Iseppon A.M."/>
        </authorList>
    </citation>
    <scope>NUCLEOTIDE SEQUENCE [LARGE SCALE GENOMIC DNA]</scope>
    <source>
        <tissue evidence="2">Leaves</tissue>
    </source>
</reference>
<feature type="compositionally biased region" description="Basic and acidic residues" evidence="1">
    <location>
        <begin position="130"/>
        <end position="141"/>
    </location>
</feature>
<evidence type="ECO:0000313" key="2">
    <source>
        <dbReference type="EMBL" id="MED6174367.1"/>
    </source>
</evidence>
<feature type="compositionally biased region" description="Basic residues" evidence="1">
    <location>
        <begin position="142"/>
        <end position="155"/>
    </location>
</feature>
<keyword evidence="3" id="KW-1185">Reference proteome</keyword>
<dbReference type="Proteomes" id="UP001341840">
    <property type="component" value="Unassembled WGS sequence"/>
</dbReference>